<comment type="caution">
    <text evidence="2">The sequence shown here is derived from an EMBL/GenBank/DDBJ whole genome shotgun (WGS) entry which is preliminary data.</text>
</comment>
<dbReference type="EMBL" id="CBTN010000168">
    <property type="protein sequence ID" value="CDH61270.1"/>
    <property type="molecule type" value="Genomic_DNA"/>
</dbReference>
<dbReference type="VEuPathDB" id="FungiDB:LCOR_12049.1"/>
<keyword evidence="1" id="KW-0812">Transmembrane</keyword>
<reference evidence="2" key="1">
    <citation type="submission" date="2013-08" db="EMBL/GenBank/DDBJ databases">
        <title>Gene expansion shapes genome architecture in the human pathogen Lichtheimia corymbifera: an evolutionary genomics analysis in the ancient terrestrial Mucorales (Mucoromycotina).</title>
        <authorList>
            <person name="Schwartze V.U."/>
            <person name="Winter S."/>
            <person name="Shelest E."/>
            <person name="Marcet-Houben M."/>
            <person name="Horn F."/>
            <person name="Wehner S."/>
            <person name="Hoffmann K."/>
            <person name="Riege K."/>
            <person name="Sammeth M."/>
            <person name="Nowrousian M."/>
            <person name="Valiante V."/>
            <person name="Linde J."/>
            <person name="Jacobsen I.D."/>
            <person name="Marz M."/>
            <person name="Brakhage A.A."/>
            <person name="Gabaldon T."/>
            <person name="Bocker S."/>
            <person name="Voigt K."/>
        </authorList>
    </citation>
    <scope>NUCLEOTIDE SEQUENCE [LARGE SCALE GENOMIC DNA]</scope>
    <source>
        <strain evidence="2">FSU 9682</strain>
    </source>
</reference>
<evidence type="ECO:0000256" key="1">
    <source>
        <dbReference type="SAM" id="Phobius"/>
    </source>
</evidence>
<keyword evidence="1" id="KW-0472">Membrane</keyword>
<organism evidence="2 3">
    <name type="scientific">Lichtheimia corymbifera JMRC:FSU:9682</name>
    <dbReference type="NCBI Taxonomy" id="1263082"/>
    <lineage>
        <taxon>Eukaryota</taxon>
        <taxon>Fungi</taxon>
        <taxon>Fungi incertae sedis</taxon>
        <taxon>Mucoromycota</taxon>
        <taxon>Mucoromycotina</taxon>
        <taxon>Mucoromycetes</taxon>
        <taxon>Mucorales</taxon>
        <taxon>Lichtheimiaceae</taxon>
        <taxon>Lichtheimia</taxon>
    </lineage>
</organism>
<evidence type="ECO:0000313" key="2">
    <source>
        <dbReference type="EMBL" id="CDH61270.1"/>
    </source>
</evidence>
<sequence>MYTRSWWRARAGYLRVMDALHYDTDTEGCRQLFLHECKLQELDIIGTFGIKTVLFLLLIITLIMLVNPYMMRPIHPQAVCTVSHVSKDGD</sequence>
<keyword evidence="3" id="KW-1185">Reference proteome</keyword>
<protein>
    <submittedName>
        <fullName evidence="2">Uncharacterized protein</fullName>
    </submittedName>
</protein>
<feature type="transmembrane region" description="Helical" evidence="1">
    <location>
        <begin position="44"/>
        <end position="66"/>
    </location>
</feature>
<gene>
    <name evidence="2" type="ORF">LCOR_12049.1</name>
</gene>
<dbReference type="Proteomes" id="UP000027586">
    <property type="component" value="Unassembled WGS sequence"/>
</dbReference>
<evidence type="ECO:0000313" key="3">
    <source>
        <dbReference type="Proteomes" id="UP000027586"/>
    </source>
</evidence>
<dbReference type="AlphaFoldDB" id="A0A068SGX1"/>
<proteinExistence type="predicted"/>
<accession>A0A068SGX1</accession>
<name>A0A068SGX1_9FUNG</name>
<keyword evidence="1" id="KW-1133">Transmembrane helix</keyword>